<dbReference type="OrthoDB" id="9815712at2"/>
<accession>A0A1D7U0X7</accession>
<dbReference type="InterPro" id="IPR027417">
    <property type="entry name" value="P-loop_NTPase"/>
</dbReference>
<evidence type="ECO:0000313" key="7">
    <source>
        <dbReference type="EMBL" id="AOO81023.1"/>
    </source>
</evidence>
<dbReference type="InterPro" id="IPR013563">
    <property type="entry name" value="Oligopep_ABC_C"/>
</dbReference>
<comment type="similarity">
    <text evidence="2">Belongs to the ABC transporter superfamily.</text>
</comment>
<dbReference type="GO" id="GO:0005886">
    <property type="term" value="C:plasma membrane"/>
    <property type="evidence" value="ECO:0007669"/>
    <property type="project" value="UniProtKB-SubCell"/>
</dbReference>
<dbReference type="Pfam" id="PF08352">
    <property type="entry name" value="oligo_HPY"/>
    <property type="match status" value="1"/>
</dbReference>
<evidence type="ECO:0000259" key="6">
    <source>
        <dbReference type="PROSITE" id="PS50893"/>
    </source>
</evidence>
<dbReference type="PROSITE" id="PS00211">
    <property type="entry name" value="ABC_TRANSPORTER_1"/>
    <property type="match status" value="1"/>
</dbReference>
<dbReference type="InterPro" id="IPR003439">
    <property type="entry name" value="ABC_transporter-like_ATP-bd"/>
</dbReference>
<dbReference type="NCBIfam" id="TIGR01727">
    <property type="entry name" value="oligo_HPY"/>
    <property type="match status" value="1"/>
</dbReference>
<dbReference type="SMART" id="SM00382">
    <property type="entry name" value="AAA"/>
    <property type="match status" value="1"/>
</dbReference>
<sequence length="336" mass="36832">MSGAADPVPVLEVRDLQAHFRTHYFGVNREVRAVDGVTFDVNRNEIYGLAGESSSGKTTLIKTIAGLLKPPLEMVGGSARFSFLPGWDALGRAPPEVVRAIRWRHLSYIMQGSMNVLNPLRRIKYSFRDFAWRHLGGSKVEFDARAAAHLERVKLDPSVLAAYPHELSGGMRQRVTIALATICKPDFIIADEPTTALDVVVQKDVLGMIRTIQREMGSSVLFITHDMGVHAALTDRLGIMYAGRLVEDGETLEIFARPLHPYTRHLIGSLPRIGDTEQREGLEGTPPNLAAPPPGCRFHPRCPLAMPVCTTIVPAMVETLPGHRVACHAVNPGMAA</sequence>
<dbReference type="GO" id="GO:0005524">
    <property type="term" value="F:ATP binding"/>
    <property type="evidence" value="ECO:0007669"/>
    <property type="project" value="UniProtKB-KW"/>
</dbReference>
<protein>
    <submittedName>
        <fullName evidence="7">ABC transporter</fullName>
    </submittedName>
</protein>
<reference evidence="7 8" key="1">
    <citation type="journal article" date="2015" name="Antonie Van Leeuwenhoek">
        <title>Bosea vaviloviae sp. nov., a new species of slow-growing rhizobia isolated from nodules of the relict species Vavilovia formosa (Stev.) Fed.</title>
        <authorList>
            <person name="Safronova V.I."/>
            <person name="Kuznetsova I.G."/>
            <person name="Sazanova A.L."/>
            <person name="Kimeklis A.K."/>
            <person name="Belimov A.A."/>
            <person name="Andronov E.E."/>
            <person name="Pinaev A.G."/>
            <person name="Chizhevskaya E.P."/>
            <person name="Pukhaev A.R."/>
            <person name="Popov K.P."/>
            <person name="Willems A."/>
            <person name="Tikhonovich I.A."/>
        </authorList>
    </citation>
    <scope>NUCLEOTIDE SEQUENCE [LARGE SCALE GENOMIC DNA]</scope>
    <source>
        <strain evidence="7 8">Vaf18</strain>
    </source>
</reference>
<dbReference type="InterPro" id="IPR017871">
    <property type="entry name" value="ABC_transporter-like_CS"/>
</dbReference>
<gene>
    <name evidence="7" type="ORF">BHK69_11625</name>
</gene>
<dbReference type="EMBL" id="CP017147">
    <property type="protein sequence ID" value="AOO81023.1"/>
    <property type="molecule type" value="Genomic_DNA"/>
</dbReference>
<dbReference type="STRING" id="1526658.BHK69_11625"/>
<dbReference type="SUPFAM" id="SSF52540">
    <property type="entry name" value="P-loop containing nucleoside triphosphate hydrolases"/>
    <property type="match status" value="1"/>
</dbReference>
<comment type="subcellular location">
    <subcellularLocation>
        <location evidence="1">Cell inner membrane</location>
        <topology evidence="1">Peripheral membrane protein</topology>
    </subcellularLocation>
</comment>
<keyword evidence="8" id="KW-1185">Reference proteome</keyword>
<dbReference type="AlphaFoldDB" id="A0A1D7U0X7"/>
<keyword evidence="4" id="KW-0547">Nucleotide-binding</keyword>
<evidence type="ECO:0000256" key="2">
    <source>
        <dbReference type="ARBA" id="ARBA00005417"/>
    </source>
</evidence>
<keyword evidence="3" id="KW-0813">Transport</keyword>
<dbReference type="Pfam" id="PF00005">
    <property type="entry name" value="ABC_tran"/>
    <property type="match status" value="1"/>
</dbReference>
<dbReference type="Proteomes" id="UP000094969">
    <property type="component" value="Chromosome"/>
</dbReference>
<dbReference type="RefSeq" id="WP_069690238.1">
    <property type="nucleotide sequence ID" value="NZ_CP017147.1"/>
</dbReference>
<evidence type="ECO:0000256" key="4">
    <source>
        <dbReference type="ARBA" id="ARBA00022741"/>
    </source>
</evidence>
<name>A0A1D7U0X7_9HYPH</name>
<evidence type="ECO:0000313" key="8">
    <source>
        <dbReference type="Proteomes" id="UP000094969"/>
    </source>
</evidence>
<organism evidence="7 8">
    <name type="scientific">Bosea vaviloviae</name>
    <dbReference type="NCBI Taxonomy" id="1526658"/>
    <lineage>
        <taxon>Bacteria</taxon>
        <taxon>Pseudomonadati</taxon>
        <taxon>Pseudomonadota</taxon>
        <taxon>Alphaproteobacteria</taxon>
        <taxon>Hyphomicrobiales</taxon>
        <taxon>Boseaceae</taxon>
        <taxon>Bosea</taxon>
    </lineage>
</organism>
<dbReference type="Gene3D" id="3.40.50.300">
    <property type="entry name" value="P-loop containing nucleotide triphosphate hydrolases"/>
    <property type="match status" value="1"/>
</dbReference>
<dbReference type="PROSITE" id="PS50893">
    <property type="entry name" value="ABC_TRANSPORTER_2"/>
    <property type="match status" value="1"/>
</dbReference>
<dbReference type="InterPro" id="IPR003593">
    <property type="entry name" value="AAA+_ATPase"/>
</dbReference>
<dbReference type="CDD" id="cd03257">
    <property type="entry name" value="ABC_NikE_OppD_transporters"/>
    <property type="match status" value="1"/>
</dbReference>
<dbReference type="PANTHER" id="PTHR43067:SF3">
    <property type="entry name" value="MALTOSE ABC TRANSPORTER, ATP-BINDING PROTEIN"/>
    <property type="match status" value="1"/>
</dbReference>
<evidence type="ECO:0000256" key="1">
    <source>
        <dbReference type="ARBA" id="ARBA00004417"/>
    </source>
</evidence>
<dbReference type="GO" id="GO:0016887">
    <property type="term" value="F:ATP hydrolysis activity"/>
    <property type="evidence" value="ECO:0007669"/>
    <property type="project" value="InterPro"/>
</dbReference>
<feature type="domain" description="ABC transporter" evidence="6">
    <location>
        <begin position="11"/>
        <end position="267"/>
    </location>
</feature>
<dbReference type="PANTHER" id="PTHR43067">
    <property type="entry name" value="OLIGOPEPTIDE/DIPEPTIDE ABC TRANSPORTER, ATPASE SUBUNIT"/>
    <property type="match status" value="1"/>
</dbReference>
<dbReference type="KEGG" id="bvv:BHK69_11625"/>
<dbReference type="GO" id="GO:0015833">
    <property type="term" value="P:peptide transport"/>
    <property type="evidence" value="ECO:0007669"/>
    <property type="project" value="InterPro"/>
</dbReference>
<keyword evidence="5" id="KW-0067">ATP-binding</keyword>
<evidence type="ECO:0000256" key="3">
    <source>
        <dbReference type="ARBA" id="ARBA00022448"/>
    </source>
</evidence>
<evidence type="ECO:0000256" key="5">
    <source>
        <dbReference type="ARBA" id="ARBA00022840"/>
    </source>
</evidence>
<proteinExistence type="inferred from homology"/>